<reference evidence="3" key="1">
    <citation type="submission" date="2022-06" db="EMBL/GenBank/DDBJ databases">
        <title>CFH 74404 Thermomicrobiaceae sp.</title>
        <authorList>
            <person name="Ming H."/>
            <person name="Li W.-J."/>
            <person name="Zhao Z."/>
        </authorList>
    </citation>
    <scope>NUCLEOTIDE SEQUENCE</scope>
    <source>
        <strain evidence="3">CFH 74404</strain>
    </source>
</reference>
<dbReference type="RefSeq" id="WP_284055398.1">
    <property type="nucleotide sequence ID" value="NZ_JAMSLR010000001.1"/>
</dbReference>
<organism evidence="3 4">
    <name type="scientific">Thermalbibacter longus</name>
    <dbReference type="NCBI Taxonomy" id="2951981"/>
    <lineage>
        <taxon>Bacteria</taxon>
        <taxon>Pseudomonadati</taxon>
        <taxon>Thermomicrobiota</taxon>
        <taxon>Thermomicrobia</taxon>
        <taxon>Thermomicrobiales</taxon>
        <taxon>Thermomicrobiaceae</taxon>
        <taxon>Thermalbibacter</taxon>
    </lineage>
</organism>
<keyword evidence="1" id="KW-0051">Antiviral defense</keyword>
<evidence type="ECO:0000256" key="1">
    <source>
        <dbReference type="ARBA" id="ARBA00023118"/>
    </source>
</evidence>
<dbReference type="InterPro" id="IPR005537">
    <property type="entry name" value="RAMP_III_fam"/>
</dbReference>
<protein>
    <submittedName>
        <fullName evidence="3">Type III-B CRISPR module RAMP protein Cmr4</fullName>
    </submittedName>
</protein>
<evidence type="ECO:0000259" key="2">
    <source>
        <dbReference type="Pfam" id="PF03787"/>
    </source>
</evidence>
<dbReference type="AlphaFoldDB" id="A0AA41WCP3"/>
<sequence>MAEAHALLFAYCETPVHAGTGRSVGTVDLPIQRERITGYPIVQASSVKGVLRSMTAPNGAEASDDAERHRAVFGPDEPTKAHEHAGALQVTDLGVVLFPVRSLAGVFAWTTSLPALARLARLAALAGVSLKWSITEKGPNSDVAWVAPQSALAIPTAQGSSVVLEEFSFTAETSSADFVQRLGGWLAENALPAGEEYGWWKRNLTSHLCVLPDDAFRDFVQYGTEIEAHVRLDSGTKTVAQGALWTTEAVPAETLFAGLLAATRSRYPKVKDDGQSLLSWLTLRLDDARTRIGGDETTGRGSVALRVVHGGGQRG</sequence>
<dbReference type="NCBIfam" id="TIGR02580">
    <property type="entry name" value="cas_RAMP_Cmr4"/>
    <property type="match status" value="1"/>
</dbReference>
<dbReference type="PANTHER" id="PTHR36700">
    <property type="entry name" value="CRISPR SYSTEM CMR SUBUNIT CMR4"/>
    <property type="match status" value="1"/>
</dbReference>
<comment type="caution">
    <text evidence="3">The sequence shown here is derived from an EMBL/GenBank/DDBJ whole genome shotgun (WGS) entry which is preliminary data.</text>
</comment>
<feature type="domain" description="CRISPR type III-associated protein" evidence="2">
    <location>
        <begin position="11"/>
        <end position="303"/>
    </location>
</feature>
<evidence type="ECO:0000313" key="4">
    <source>
        <dbReference type="Proteomes" id="UP001165306"/>
    </source>
</evidence>
<dbReference type="GO" id="GO:0051607">
    <property type="term" value="P:defense response to virus"/>
    <property type="evidence" value="ECO:0007669"/>
    <property type="project" value="UniProtKB-KW"/>
</dbReference>
<dbReference type="EMBL" id="JAMSLR010000001">
    <property type="protein sequence ID" value="MCM8747613.1"/>
    <property type="molecule type" value="Genomic_DNA"/>
</dbReference>
<keyword evidence="4" id="KW-1185">Reference proteome</keyword>
<dbReference type="Pfam" id="PF03787">
    <property type="entry name" value="RAMPs"/>
    <property type="match status" value="1"/>
</dbReference>
<dbReference type="Proteomes" id="UP001165306">
    <property type="component" value="Unassembled WGS sequence"/>
</dbReference>
<gene>
    <name evidence="3" type="primary">cmr4</name>
    <name evidence="3" type="ORF">NET02_00475</name>
</gene>
<dbReference type="InterPro" id="IPR013410">
    <property type="entry name" value="CRISPR-assoc_RAMP_Cmr4"/>
</dbReference>
<proteinExistence type="predicted"/>
<accession>A0AA41WCP3</accession>
<evidence type="ECO:0000313" key="3">
    <source>
        <dbReference type="EMBL" id="MCM8747613.1"/>
    </source>
</evidence>
<dbReference type="PANTHER" id="PTHR36700:SF1">
    <property type="entry name" value="CRISPR SYSTEM CMR SUBUNIT CMR4"/>
    <property type="match status" value="1"/>
</dbReference>
<name>A0AA41WCP3_9BACT</name>